<organism evidence="1 2">
    <name type="scientific">Embleya hyalina</name>
    <dbReference type="NCBI Taxonomy" id="516124"/>
    <lineage>
        <taxon>Bacteria</taxon>
        <taxon>Bacillati</taxon>
        <taxon>Actinomycetota</taxon>
        <taxon>Actinomycetes</taxon>
        <taxon>Kitasatosporales</taxon>
        <taxon>Streptomycetaceae</taxon>
        <taxon>Embleya</taxon>
    </lineage>
</organism>
<evidence type="ECO:0000313" key="2">
    <source>
        <dbReference type="Proteomes" id="UP000286931"/>
    </source>
</evidence>
<gene>
    <name evidence="1" type="ORF">EHYA_06044</name>
</gene>
<name>A0A401YUM9_9ACTN</name>
<dbReference type="OrthoDB" id="4229493at2"/>
<reference evidence="1 2" key="1">
    <citation type="submission" date="2018-12" db="EMBL/GenBank/DDBJ databases">
        <title>Draft genome sequence of Embleya hyalina NBRC 13850T.</title>
        <authorList>
            <person name="Komaki H."/>
            <person name="Hosoyama A."/>
            <person name="Kimura A."/>
            <person name="Ichikawa N."/>
            <person name="Tamura T."/>
        </authorList>
    </citation>
    <scope>NUCLEOTIDE SEQUENCE [LARGE SCALE GENOMIC DNA]</scope>
    <source>
        <strain evidence="1 2">NBRC 13850</strain>
    </source>
</reference>
<accession>A0A401YUM9</accession>
<proteinExistence type="predicted"/>
<sequence length="83" mass="8766">MSGRARCLAAHPDDSSECDGASDLVRVVDSHGREVRGCIHHASRMLASLDGARVYPGASGGAAIETFNRAQDIQPFAWLTGRG</sequence>
<dbReference type="AlphaFoldDB" id="A0A401YUM9"/>
<dbReference type="Proteomes" id="UP000286931">
    <property type="component" value="Unassembled WGS sequence"/>
</dbReference>
<comment type="caution">
    <text evidence="1">The sequence shown here is derived from an EMBL/GenBank/DDBJ whole genome shotgun (WGS) entry which is preliminary data.</text>
</comment>
<evidence type="ECO:0000313" key="1">
    <source>
        <dbReference type="EMBL" id="GCD98338.1"/>
    </source>
</evidence>
<protein>
    <submittedName>
        <fullName evidence="1">Uncharacterized protein</fullName>
    </submittedName>
</protein>
<keyword evidence="2" id="KW-1185">Reference proteome</keyword>
<dbReference type="EMBL" id="BIFH01000027">
    <property type="protein sequence ID" value="GCD98338.1"/>
    <property type="molecule type" value="Genomic_DNA"/>
</dbReference>